<name>L0PDH1_PNEJI</name>
<dbReference type="CDD" id="cd06090">
    <property type="entry name" value="KOW_RPL27"/>
    <property type="match status" value="1"/>
</dbReference>
<dbReference type="STRING" id="1209962.L0PDH1"/>
<accession>L0PDH1</accession>
<comment type="similarity">
    <text evidence="1">Belongs to the eukaryotic ribosomal protein eL27 family.</text>
</comment>
<dbReference type="GO" id="GO:1990904">
    <property type="term" value="C:ribonucleoprotein complex"/>
    <property type="evidence" value="ECO:0007669"/>
    <property type="project" value="UniProtKB-KW"/>
</dbReference>
<dbReference type="FunCoup" id="L0PDH1">
    <property type="interactions" value="276"/>
</dbReference>
<dbReference type="Pfam" id="PF00467">
    <property type="entry name" value="KOW"/>
    <property type="match status" value="1"/>
</dbReference>
<feature type="domain" description="KOW" evidence="4">
    <location>
        <begin position="30"/>
        <end position="53"/>
    </location>
</feature>
<dbReference type="VEuPathDB" id="FungiDB:PNEJI1_003241"/>
<dbReference type="EMBL" id="CAKM01000251">
    <property type="protein sequence ID" value="CCJ30431.1"/>
    <property type="molecule type" value="Genomic_DNA"/>
</dbReference>
<dbReference type="AlphaFoldDB" id="L0PDH1"/>
<dbReference type="InterPro" id="IPR008991">
    <property type="entry name" value="Translation_prot_SH3-like_sf"/>
</dbReference>
<organism evidence="6">
    <name type="scientific">Pneumocystis jirovecii</name>
    <name type="common">Human pneumocystis pneumonia agent</name>
    <dbReference type="NCBI Taxonomy" id="42068"/>
    <lineage>
        <taxon>Eukaryota</taxon>
        <taxon>Fungi</taxon>
        <taxon>Dikarya</taxon>
        <taxon>Ascomycota</taxon>
        <taxon>Taphrinomycotina</taxon>
        <taxon>Pneumocystomycetes</taxon>
        <taxon>Pneumocystaceae</taxon>
        <taxon>Pneumocystis</taxon>
    </lineage>
</organism>
<dbReference type="InterPro" id="IPR005824">
    <property type="entry name" value="KOW"/>
</dbReference>
<keyword evidence="3" id="KW-0687">Ribonucleoprotein</keyword>
<dbReference type="SUPFAM" id="SSF50104">
    <property type="entry name" value="Translation proteins SH3-like domain"/>
    <property type="match status" value="1"/>
</dbReference>
<evidence type="ECO:0000259" key="4">
    <source>
        <dbReference type="Pfam" id="PF00467"/>
    </source>
</evidence>
<dbReference type="Proteomes" id="UP000010422">
    <property type="component" value="Unassembled WGS sequence"/>
</dbReference>
<protein>
    <recommendedName>
        <fullName evidence="4">KOW domain-containing protein</fullName>
    </recommendedName>
</protein>
<reference evidence="5 6" key="1">
    <citation type="journal article" date="2012" name="MBio">
        <title>De novo assembly of the Pneumocystis jirovecii genome from a single bronchoalveolar lavage fluid specimen from a patient.</title>
        <authorList>
            <person name="Cisse O.H."/>
            <person name="Pagni M."/>
            <person name="Hauser P.M."/>
        </authorList>
    </citation>
    <scope>NUCLEOTIDE SEQUENCE [LARGE SCALE GENOMIC DNA]</scope>
    <source>
        <strain evidence="5 6">SE8</strain>
    </source>
</reference>
<dbReference type="PANTHER" id="PTHR10497">
    <property type="entry name" value="60S RIBOSOMAL PROTEIN L27"/>
    <property type="match status" value="1"/>
</dbReference>
<proteinExistence type="inferred from homology"/>
<evidence type="ECO:0000256" key="1">
    <source>
        <dbReference type="ARBA" id="ARBA00009124"/>
    </source>
</evidence>
<evidence type="ECO:0000256" key="3">
    <source>
        <dbReference type="ARBA" id="ARBA00023274"/>
    </source>
</evidence>
<dbReference type="InterPro" id="IPR041991">
    <property type="entry name" value="Ribosomal_eL27_KOW"/>
</dbReference>
<dbReference type="InParanoid" id="L0PDH1"/>
<dbReference type="InterPro" id="IPR001141">
    <property type="entry name" value="Ribosomal_eL27"/>
</dbReference>
<dbReference type="GO" id="GO:0005840">
    <property type="term" value="C:ribosome"/>
    <property type="evidence" value="ECO:0007669"/>
    <property type="project" value="UniProtKB-KW"/>
</dbReference>
<gene>
    <name evidence="5" type="ORF">PNEJI1_003241</name>
</gene>
<evidence type="ECO:0000313" key="6">
    <source>
        <dbReference type="Proteomes" id="UP000010422"/>
    </source>
</evidence>
<evidence type="ECO:0000256" key="2">
    <source>
        <dbReference type="ARBA" id="ARBA00022980"/>
    </source>
</evidence>
<dbReference type="Gene3D" id="2.30.30.770">
    <property type="match status" value="1"/>
</dbReference>
<keyword evidence="2" id="KW-0689">Ribosomal protein</keyword>
<dbReference type="GO" id="GO:0003735">
    <property type="term" value="F:structural constituent of ribosome"/>
    <property type="evidence" value="ECO:0007669"/>
    <property type="project" value="InterPro"/>
</dbReference>
<comment type="caution">
    <text evidence="5">The sequence shown here is derived from an EMBL/GenBank/DDBJ whole genome shotgun (WGS) entry which is preliminary data.</text>
</comment>
<dbReference type="FunFam" id="2.30.30.770:FF:000001">
    <property type="entry name" value="60S ribosomal protein L27"/>
    <property type="match status" value="1"/>
</dbReference>
<dbReference type="Pfam" id="PF01777">
    <property type="entry name" value="Ribosomal_L27e"/>
    <property type="match status" value="1"/>
</dbReference>
<evidence type="ECO:0000313" key="5">
    <source>
        <dbReference type="EMBL" id="CCJ30431.1"/>
    </source>
</evidence>
<sequence length="158" mass="18601">MLFLGKNSKKILEFVKRCELTVCYLVIKSGRVVLILRGRFAGRKAVIIQYFDGGSKLCPFGHALVAGIDRYPLKVTKKMSHKKIAKRSKIKPFVKLINYNHIMVTRYTLDLDNLRTLLTPEKFKEPSQRDEARKIIKKQFEERYMSGKNRWFFTPIRF</sequence>
<dbReference type="InterPro" id="IPR038655">
    <property type="entry name" value="Ribosomal_eL27_sf"/>
</dbReference>
<dbReference type="GO" id="GO:0006412">
    <property type="term" value="P:translation"/>
    <property type="evidence" value="ECO:0007669"/>
    <property type="project" value="InterPro"/>
</dbReference>